<proteinExistence type="predicted"/>
<organism evidence="1 2">
    <name type="scientific">Pleuronectes platessa</name>
    <name type="common">European plaice</name>
    <dbReference type="NCBI Taxonomy" id="8262"/>
    <lineage>
        <taxon>Eukaryota</taxon>
        <taxon>Metazoa</taxon>
        <taxon>Chordata</taxon>
        <taxon>Craniata</taxon>
        <taxon>Vertebrata</taxon>
        <taxon>Euteleostomi</taxon>
        <taxon>Actinopterygii</taxon>
        <taxon>Neopterygii</taxon>
        <taxon>Teleostei</taxon>
        <taxon>Neoteleostei</taxon>
        <taxon>Acanthomorphata</taxon>
        <taxon>Carangaria</taxon>
        <taxon>Pleuronectiformes</taxon>
        <taxon>Pleuronectoidei</taxon>
        <taxon>Pleuronectidae</taxon>
        <taxon>Pleuronectes</taxon>
    </lineage>
</organism>
<protein>
    <submittedName>
        <fullName evidence="1">Uncharacterized protein</fullName>
    </submittedName>
</protein>
<name>A0A9N7VC46_PLEPL</name>
<reference evidence="1" key="1">
    <citation type="submission" date="2020-03" db="EMBL/GenBank/DDBJ databases">
        <authorList>
            <person name="Weist P."/>
        </authorList>
    </citation>
    <scope>NUCLEOTIDE SEQUENCE</scope>
</reference>
<dbReference type="Proteomes" id="UP001153269">
    <property type="component" value="Unassembled WGS sequence"/>
</dbReference>
<accession>A0A9N7VC46</accession>
<comment type="caution">
    <text evidence="1">The sequence shown here is derived from an EMBL/GenBank/DDBJ whole genome shotgun (WGS) entry which is preliminary data.</text>
</comment>
<keyword evidence="2" id="KW-1185">Reference proteome</keyword>
<evidence type="ECO:0000313" key="2">
    <source>
        <dbReference type="Proteomes" id="UP001153269"/>
    </source>
</evidence>
<dbReference type="AlphaFoldDB" id="A0A9N7VC46"/>
<dbReference type="EMBL" id="CADEAL010003926">
    <property type="protein sequence ID" value="CAB1446788.1"/>
    <property type="molecule type" value="Genomic_DNA"/>
</dbReference>
<sequence>MKKVSIKKESDWLFVTQPGVYPGHQSHFTLGEGVGQQQPSSFFLTPASSPSNTSFVQPTPALHRPLMAGDAWALRRSSRSSPAGVYIHLDLQLTTIVLILD</sequence>
<gene>
    <name evidence="1" type="ORF">PLEPLA_LOCUS34511</name>
</gene>
<evidence type="ECO:0000313" key="1">
    <source>
        <dbReference type="EMBL" id="CAB1446788.1"/>
    </source>
</evidence>